<dbReference type="EMBL" id="SRLE01000004">
    <property type="protein sequence ID" value="TGD75087.1"/>
    <property type="molecule type" value="Genomic_DNA"/>
</dbReference>
<feature type="transmembrane region" description="Helical" evidence="1">
    <location>
        <begin position="7"/>
        <end position="29"/>
    </location>
</feature>
<keyword evidence="1" id="KW-1133">Transmembrane helix</keyword>
<comment type="caution">
    <text evidence="2">The sequence shown here is derived from an EMBL/GenBank/DDBJ whole genome shotgun (WGS) entry which is preliminary data.</text>
</comment>
<keyword evidence="1" id="KW-0472">Membrane</keyword>
<feature type="transmembrane region" description="Helical" evidence="1">
    <location>
        <begin position="71"/>
        <end position="96"/>
    </location>
</feature>
<feature type="transmembrane region" description="Helical" evidence="1">
    <location>
        <begin position="108"/>
        <end position="127"/>
    </location>
</feature>
<feature type="transmembrane region" description="Helical" evidence="1">
    <location>
        <begin position="41"/>
        <end position="59"/>
    </location>
</feature>
<reference evidence="2 3" key="1">
    <citation type="submission" date="2019-04" db="EMBL/GenBank/DDBJ databases">
        <title>Taxonomy of novel Haliea sp. from mangrove soil of West Coast of India.</title>
        <authorList>
            <person name="Verma A."/>
            <person name="Kumar P."/>
            <person name="Krishnamurthi S."/>
        </authorList>
    </citation>
    <scope>NUCLEOTIDE SEQUENCE [LARGE SCALE GENOMIC DNA]</scope>
    <source>
        <strain evidence="2 3">SAOS-164</strain>
    </source>
</reference>
<sequence length="136" mass="15260">MRPLLTLSLRYFACVFAAGFALGTIRVLFLLEALGERRAELLETPFMLAVIVWSAHHLVAPRARQLSALQAWLLGTLALAWLLTVEFGVVLGLRGLSLEEYYAERDPIAGSVYLASLFLYLAMPYIIRKVALRHDQ</sequence>
<dbReference type="OrthoDB" id="595355at2"/>
<proteinExistence type="predicted"/>
<organism evidence="2 3">
    <name type="scientific">Mangrovimicrobium sediminis</name>
    <dbReference type="NCBI Taxonomy" id="2562682"/>
    <lineage>
        <taxon>Bacteria</taxon>
        <taxon>Pseudomonadati</taxon>
        <taxon>Pseudomonadota</taxon>
        <taxon>Gammaproteobacteria</taxon>
        <taxon>Cellvibrionales</taxon>
        <taxon>Halieaceae</taxon>
        <taxon>Mangrovimicrobium</taxon>
    </lineage>
</organism>
<evidence type="ECO:0000256" key="1">
    <source>
        <dbReference type="SAM" id="Phobius"/>
    </source>
</evidence>
<gene>
    <name evidence="2" type="ORF">E4634_03495</name>
</gene>
<protein>
    <submittedName>
        <fullName evidence="2">Uncharacterized protein</fullName>
    </submittedName>
</protein>
<dbReference type="AlphaFoldDB" id="A0A4Z0M6S3"/>
<keyword evidence="3" id="KW-1185">Reference proteome</keyword>
<dbReference type="RefSeq" id="WP_135441228.1">
    <property type="nucleotide sequence ID" value="NZ_SRLE01000004.1"/>
</dbReference>
<keyword evidence="1" id="KW-0812">Transmembrane</keyword>
<dbReference type="Proteomes" id="UP000298050">
    <property type="component" value="Unassembled WGS sequence"/>
</dbReference>
<evidence type="ECO:0000313" key="2">
    <source>
        <dbReference type="EMBL" id="TGD75087.1"/>
    </source>
</evidence>
<name>A0A4Z0M6S3_9GAMM</name>
<accession>A0A4Z0M6S3</accession>
<evidence type="ECO:0000313" key="3">
    <source>
        <dbReference type="Proteomes" id="UP000298050"/>
    </source>
</evidence>